<protein>
    <recommendedName>
        <fullName evidence="1">AB hydrolase-1 domain-containing protein</fullName>
    </recommendedName>
</protein>
<sequence>MVHDKPVIVIVHGAWQRPSQYDALKQGLASQGFSVVQPESATAGTVISEVCGKTYLDDVTVIRAAVEQPLAAGKEIVLVCHSYGGIPDSAAAEGYQVHERHEKGLPGGIKHIVYLAAFALPEKGMSLLSAIGGTYAPFMNNEGGVISLGQGAQDALFNDSDSETANRLLAGCVYQSTASLETPSMFAATDVSVPKTYVACENDHALPFDAQIVMSNALGNFTNVIKVRSGHSVYQNMEVLPEVLAAIETAAASYFGLC</sequence>
<dbReference type="Pfam" id="PF12697">
    <property type="entry name" value="Abhydrolase_6"/>
    <property type="match status" value="1"/>
</dbReference>
<dbReference type="InterPro" id="IPR029058">
    <property type="entry name" value="AB_hydrolase_fold"/>
</dbReference>
<reference evidence="2 3" key="1">
    <citation type="journal article" date="2018" name="Sci. Rep.">
        <title>Characterisation of pathogen-specific regions and novel effector candidates in Fusarium oxysporum f. sp. cepae.</title>
        <authorList>
            <person name="Armitage A.D."/>
            <person name="Taylor A."/>
            <person name="Sobczyk M.K."/>
            <person name="Baxter L."/>
            <person name="Greenfield B.P."/>
            <person name="Bates H.J."/>
            <person name="Wilson F."/>
            <person name="Jackson A.C."/>
            <person name="Ott S."/>
            <person name="Harrison R.J."/>
            <person name="Clarkson J.P."/>
        </authorList>
    </citation>
    <scope>NUCLEOTIDE SEQUENCE [LARGE SCALE GENOMIC DNA]</scope>
    <source>
        <strain evidence="2 3">Fo_A28</strain>
    </source>
</reference>
<comment type="caution">
    <text evidence="2">The sequence shown here is derived from an EMBL/GenBank/DDBJ whole genome shotgun (WGS) entry which is preliminary data.</text>
</comment>
<dbReference type="SUPFAM" id="SSF53474">
    <property type="entry name" value="alpha/beta-Hydrolases"/>
    <property type="match status" value="1"/>
</dbReference>
<dbReference type="VEuPathDB" id="FungiDB:FOIG_14143"/>
<proteinExistence type="predicted"/>
<name>A0A420QZG0_FUSOX</name>
<dbReference type="VEuPathDB" id="FungiDB:FOXG_22769"/>
<dbReference type="VEuPathDB" id="FungiDB:FOC4_g10003344"/>
<evidence type="ECO:0000259" key="1">
    <source>
        <dbReference type="Pfam" id="PF12697"/>
    </source>
</evidence>
<dbReference type="PANTHER" id="PTHR37017:SF13">
    <property type="entry name" value="AB HYDROLASE-1 DOMAIN-CONTAINING PROTEIN"/>
    <property type="match status" value="1"/>
</dbReference>
<gene>
    <name evidence="2" type="ORF">BFJ68_g8789</name>
</gene>
<dbReference type="VEuPathDB" id="FungiDB:HZS61_011848"/>
<dbReference type="PANTHER" id="PTHR37017">
    <property type="entry name" value="AB HYDROLASE-1 DOMAIN-CONTAINING PROTEIN-RELATED"/>
    <property type="match status" value="1"/>
</dbReference>
<dbReference type="EMBL" id="MRCY01000041">
    <property type="protein sequence ID" value="RKL10173.1"/>
    <property type="molecule type" value="Genomic_DNA"/>
</dbReference>
<evidence type="ECO:0000313" key="3">
    <source>
        <dbReference type="Proteomes" id="UP000285860"/>
    </source>
</evidence>
<dbReference type="Gene3D" id="3.40.50.1820">
    <property type="entry name" value="alpha/beta hydrolase"/>
    <property type="match status" value="1"/>
</dbReference>
<dbReference type="AlphaFoldDB" id="A0A420QZG0"/>
<organism evidence="2 3">
    <name type="scientific">Fusarium oxysporum</name>
    <name type="common">Fusarium vascular wilt</name>
    <dbReference type="NCBI Taxonomy" id="5507"/>
    <lineage>
        <taxon>Eukaryota</taxon>
        <taxon>Fungi</taxon>
        <taxon>Dikarya</taxon>
        <taxon>Ascomycota</taxon>
        <taxon>Pezizomycotina</taxon>
        <taxon>Sordariomycetes</taxon>
        <taxon>Hypocreomycetidae</taxon>
        <taxon>Hypocreales</taxon>
        <taxon>Nectriaceae</taxon>
        <taxon>Fusarium</taxon>
        <taxon>Fusarium oxysporum species complex</taxon>
    </lineage>
</organism>
<dbReference type="InterPro" id="IPR052897">
    <property type="entry name" value="Sec-Metab_Biosynth_Hydrolase"/>
</dbReference>
<dbReference type="InterPro" id="IPR000073">
    <property type="entry name" value="AB_hydrolase_1"/>
</dbReference>
<evidence type="ECO:0000313" key="2">
    <source>
        <dbReference type="EMBL" id="RKL10173.1"/>
    </source>
</evidence>
<dbReference type="VEuPathDB" id="FungiDB:FOZG_04384"/>
<dbReference type="VEuPathDB" id="FungiDB:FOMG_15066"/>
<dbReference type="VEuPathDB" id="FungiDB:FOC1_g10003986"/>
<accession>A0A420QZG0</accession>
<dbReference type="Proteomes" id="UP000285860">
    <property type="component" value="Unassembled WGS sequence"/>
</dbReference>
<feature type="domain" description="AB hydrolase-1" evidence="1">
    <location>
        <begin position="8"/>
        <end position="238"/>
    </location>
</feature>